<gene>
    <name evidence="2" type="ORF">HELGO_WM9870</name>
</gene>
<dbReference type="EMBL" id="CACVAU010000001">
    <property type="protein sequence ID" value="CAA6800097.1"/>
    <property type="molecule type" value="Genomic_DNA"/>
</dbReference>
<keyword evidence="1" id="KW-0472">Membrane</keyword>
<dbReference type="AlphaFoldDB" id="A0A6S6RU32"/>
<keyword evidence="1" id="KW-1133">Transmembrane helix</keyword>
<accession>A0A6S6RU32</accession>
<organism evidence="2">
    <name type="scientific">uncultured Sulfurovum sp</name>
    <dbReference type="NCBI Taxonomy" id="269237"/>
    <lineage>
        <taxon>Bacteria</taxon>
        <taxon>Pseudomonadati</taxon>
        <taxon>Campylobacterota</taxon>
        <taxon>Epsilonproteobacteria</taxon>
        <taxon>Campylobacterales</taxon>
        <taxon>Sulfurovaceae</taxon>
        <taxon>Sulfurovum</taxon>
        <taxon>environmental samples</taxon>
    </lineage>
</organism>
<name>A0A6S6RU32_9BACT</name>
<keyword evidence="1" id="KW-0812">Transmembrane</keyword>
<reference evidence="2" key="1">
    <citation type="submission" date="2020-01" db="EMBL/GenBank/DDBJ databases">
        <authorList>
            <person name="Meier V. D."/>
            <person name="Meier V D."/>
        </authorList>
    </citation>
    <scope>NUCLEOTIDE SEQUENCE</scope>
    <source>
        <strain evidence="2">HLG_WM_MAG_05</strain>
    </source>
</reference>
<evidence type="ECO:0000313" key="2">
    <source>
        <dbReference type="EMBL" id="CAA6800097.1"/>
    </source>
</evidence>
<feature type="transmembrane region" description="Helical" evidence="1">
    <location>
        <begin position="41"/>
        <end position="60"/>
    </location>
</feature>
<protein>
    <submittedName>
        <fullName evidence="2">Uncharacterized protein</fullName>
    </submittedName>
</protein>
<feature type="transmembrane region" description="Helical" evidence="1">
    <location>
        <begin position="6"/>
        <end position="29"/>
    </location>
</feature>
<sequence>MTYKLLFMISVSLVLLGMLVVLMALNFYFWQGEKMSLWMNIAKIFLGLGMVLNLGLVVMGSIEFLKYQHVTYWWLISLFLLLIFIALWFMYYKN</sequence>
<proteinExistence type="predicted"/>
<feature type="transmembrane region" description="Helical" evidence="1">
    <location>
        <begin position="72"/>
        <end position="92"/>
    </location>
</feature>
<evidence type="ECO:0000256" key="1">
    <source>
        <dbReference type="SAM" id="Phobius"/>
    </source>
</evidence>